<gene>
    <name evidence="2" type="ORF">DWB77_02630</name>
</gene>
<dbReference type="AlphaFoldDB" id="A0A387H9I6"/>
<evidence type="ECO:0000259" key="1">
    <source>
        <dbReference type="Pfam" id="PF01872"/>
    </source>
</evidence>
<reference evidence="2 3" key="1">
    <citation type="submission" date="2018-10" db="EMBL/GenBank/DDBJ databases">
        <title>Relationship between Morphology and Antimicrobial Activity in Streptomyces.</title>
        <authorList>
            <person name="Kang H.J."/>
            <person name="Kim S.B."/>
        </authorList>
    </citation>
    <scope>NUCLEOTIDE SEQUENCE [LARGE SCALE GENOMIC DNA]</scope>
    <source>
        <strain evidence="2 3">BH38</strain>
    </source>
</reference>
<sequence length="209" mass="22869">MVNAEGHVGSPTKEVGLRKLSYFIGMSLDGYIAGPDGEIQFLLDQVSPAYLEYLKTEWPETLATPGRQYFGCDDAENTRYDTVLMGRATYALGLKDGVVDPYAHLSTYVFSRSLTQPPHASVQLVTGDPVAKVRELKRRDGLGIWLCGGGDLAGQLAEEIDELVIKTYPVLAGAGIRMVSGEFAARQFELIESRSFDNGAVVAKYARKR</sequence>
<dbReference type="Proteomes" id="UP000271554">
    <property type="component" value="Chromosome"/>
</dbReference>
<organism evidence="2 3">
    <name type="scientific">Streptomyces hundungensis</name>
    <dbReference type="NCBI Taxonomy" id="1077946"/>
    <lineage>
        <taxon>Bacteria</taxon>
        <taxon>Bacillati</taxon>
        <taxon>Actinomycetota</taxon>
        <taxon>Actinomycetes</taxon>
        <taxon>Kitasatosporales</taxon>
        <taxon>Streptomycetaceae</taxon>
        <taxon>Streptomyces</taxon>
    </lineage>
</organism>
<evidence type="ECO:0000313" key="3">
    <source>
        <dbReference type="Proteomes" id="UP000271554"/>
    </source>
</evidence>
<evidence type="ECO:0000313" key="2">
    <source>
        <dbReference type="EMBL" id="AYG80495.1"/>
    </source>
</evidence>
<keyword evidence="3" id="KW-1185">Reference proteome</keyword>
<dbReference type="Gene3D" id="3.40.430.10">
    <property type="entry name" value="Dihydrofolate Reductase, subunit A"/>
    <property type="match status" value="1"/>
</dbReference>
<protein>
    <recommendedName>
        <fullName evidence="1">Bacterial bifunctional deaminase-reductase C-terminal domain-containing protein</fullName>
    </recommendedName>
</protein>
<dbReference type="SUPFAM" id="SSF53597">
    <property type="entry name" value="Dihydrofolate reductase-like"/>
    <property type="match status" value="1"/>
</dbReference>
<dbReference type="InterPro" id="IPR024072">
    <property type="entry name" value="DHFR-like_dom_sf"/>
</dbReference>
<dbReference type="InterPro" id="IPR050765">
    <property type="entry name" value="Riboflavin_Biosynth_HTPR"/>
</dbReference>
<dbReference type="GO" id="GO:0008703">
    <property type="term" value="F:5-amino-6-(5-phosphoribosylamino)uracil reductase activity"/>
    <property type="evidence" value="ECO:0007669"/>
    <property type="project" value="InterPro"/>
</dbReference>
<dbReference type="InterPro" id="IPR002734">
    <property type="entry name" value="RibDG_C"/>
</dbReference>
<dbReference type="EMBL" id="CP032698">
    <property type="protein sequence ID" value="AYG80495.1"/>
    <property type="molecule type" value="Genomic_DNA"/>
</dbReference>
<proteinExistence type="predicted"/>
<dbReference type="KEGG" id="shun:DWB77_02630"/>
<dbReference type="PANTHER" id="PTHR38011:SF11">
    <property type="entry name" value="2,5-DIAMINO-6-RIBOSYLAMINO-4(3H)-PYRIMIDINONE 5'-PHOSPHATE REDUCTASE"/>
    <property type="match status" value="1"/>
</dbReference>
<dbReference type="Pfam" id="PF01872">
    <property type="entry name" value="RibD_C"/>
    <property type="match status" value="1"/>
</dbReference>
<name>A0A387H9I6_9ACTN</name>
<accession>A0A387H9I6</accession>
<feature type="domain" description="Bacterial bifunctional deaminase-reductase C-terminal" evidence="1">
    <location>
        <begin position="19"/>
        <end position="201"/>
    </location>
</feature>
<dbReference type="GO" id="GO:0009231">
    <property type="term" value="P:riboflavin biosynthetic process"/>
    <property type="evidence" value="ECO:0007669"/>
    <property type="project" value="InterPro"/>
</dbReference>
<dbReference type="PANTHER" id="PTHR38011">
    <property type="entry name" value="DIHYDROFOLATE REDUCTASE FAMILY PROTEIN (AFU_ORTHOLOGUE AFUA_8G06820)"/>
    <property type="match status" value="1"/>
</dbReference>